<dbReference type="Proteomes" id="UP001320898">
    <property type="component" value="Unassembled WGS sequence"/>
</dbReference>
<dbReference type="SUPFAM" id="SSF51182">
    <property type="entry name" value="RmlC-like cupins"/>
    <property type="match status" value="1"/>
</dbReference>
<dbReference type="Gene3D" id="2.60.120.10">
    <property type="entry name" value="Jelly Rolls"/>
    <property type="match status" value="1"/>
</dbReference>
<dbReference type="InterPro" id="IPR013096">
    <property type="entry name" value="Cupin_2"/>
</dbReference>
<gene>
    <name evidence="2" type="ORF">MUB46_16800</name>
</gene>
<name>A0AAW5R132_9HYPH</name>
<feature type="domain" description="Cupin type-2" evidence="1">
    <location>
        <begin position="45"/>
        <end position="100"/>
    </location>
</feature>
<dbReference type="AlphaFoldDB" id="A0AAW5R132"/>
<evidence type="ECO:0000313" key="2">
    <source>
        <dbReference type="EMBL" id="MCT8973524.1"/>
    </source>
</evidence>
<accession>A0AAW5R132</accession>
<dbReference type="InterPro" id="IPR025499">
    <property type="entry name" value="KdgF"/>
</dbReference>
<dbReference type="RefSeq" id="WP_261617087.1">
    <property type="nucleotide sequence ID" value="NZ_JALIDZ010000007.1"/>
</dbReference>
<reference evidence="2 3" key="1">
    <citation type="submission" date="2022-04" db="EMBL/GenBank/DDBJ databases">
        <authorList>
            <person name="Ye Y.-Q."/>
            <person name="Du Z.-J."/>
        </authorList>
    </citation>
    <scope>NUCLEOTIDE SEQUENCE [LARGE SCALE GENOMIC DNA]</scope>
    <source>
        <strain evidence="2 3">A6E488</strain>
    </source>
</reference>
<dbReference type="PANTHER" id="PTHR40112">
    <property type="entry name" value="H2HPP ISOMERASE"/>
    <property type="match status" value="1"/>
</dbReference>
<evidence type="ECO:0000313" key="3">
    <source>
        <dbReference type="Proteomes" id="UP001320898"/>
    </source>
</evidence>
<dbReference type="Pfam" id="PF07883">
    <property type="entry name" value="Cupin_2"/>
    <property type="match status" value="1"/>
</dbReference>
<protein>
    <submittedName>
        <fullName evidence="2">Cupin domain-containing protein</fullName>
    </submittedName>
</protein>
<dbReference type="InterPro" id="IPR014710">
    <property type="entry name" value="RmlC-like_jellyroll"/>
</dbReference>
<sequence>MTDSAKALVGHVRAADLDWQDMGDGTRRKILGYEPQMLMMRNAFETGVQGPLHSHPHVQSSYIVSGQFEVTIGAVTERLGPGDGFLVPSGVEHGTRCLEAGEVIEIFTPIRDEFV</sequence>
<dbReference type="PANTHER" id="PTHR40112:SF1">
    <property type="entry name" value="H2HPP ISOMERASE"/>
    <property type="match status" value="1"/>
</dbReference>
<dbReference type="CDD" id="cd02238">
    <property type="entry name" value="cupin_KdgF"/>
    <property type="match status" value="1"/>
</dbReference>
<dbReference type="InterPro" id="IPR052535">
    <property type="entry name" value="Bacilysin_H2HPP_isomerase"/>
</dbReference>
<dbReference type="EMBL" id="JALIDZ010000007">
    <property type="protein sequence ID" value="MCT8973524.1"/>
    <property type="molecule type" value="Genomic_DNA"/>
</dbReference>
<dbReference type="PIRSF" id="PIRSF029883">
    <property type="entry name" value="KdgF"/>
    <property type="match status" value="1"/>
</dbReference>
<keyword evidence="3" id="KW-1185">Reference proteome</keyword>
<evidence type="ECO:0000259" key="1">
    <source>
        <dbReference type="Pfam" id="PF07883"/>
    </source>
</evidence>
<comment type="caution">
    <text evidence="2">The sequence shown here is derived from an EMBL/GenBank/DDBJ whole genome shotgun (WGS) entry which is preliminary data.</text>
</comment>
<organism evidence="2 3">
    <name type="scientific">Microbaculum marinisediminis</name>
    <dbReference type="NCBI Taxonomy" id="2931392"/>
    <lineage>
        <taxon>Bacteria</taxon>
        <taxon>Pseudomonadati</taxon>
        <taxon>Pseudomonadota</taxon>
        <taxon>Alphaproteobacteria</taxon>
        <taxon>Hyphomicrobiales</taxon>
        <taxon>Tepidamorphaceae</taxon>
        <taxon>Microbaculum</taxon>
    </lineage>
</organism>
<proteinExistence type="predicted"/>
<dbReference type="InterPro" id="IPR011051">
    <property type="entry name" value="RmlC_Cupin_sf"/>
</dbReference>